<dbReference type="CDD" id="cd15545">
    <property type="entry name" value="PHD_BAZ2A_like"/>
    <property type="match status" value="1"/>
</dbReference>
<dbReference type="SUPFAM" id="SSF57903">
    <property type="entry name" value="FYVE/PHD zinc finger"/>
    <property type="match status" value="2"/>
</dbReference>
<dbReference type="InterPro" id="IPR016177">
    <property type="entry name" value="DNA-bd_dom_sf"/>
</dbReference>
<dbReference type="PROSITE" id="PS50827">
    <property type="entry name" value="DDT"/>
    <property type="match status" value="1"/>
</dbReference>
<dbReference type="Gene3D" id="1.20.920.10">
    <property type="entry name" value="Bromodomain-like"/>
    <property type="match status" value="1"/>
</dbReference>
<keyword evidence="4 9" id="KW-0863">Zinc-finger</keyword>
<feature type="compositionally biased region" description="Basic and acidic residues" evidence="11">
    <location>
        <begin position="499"/>
        <end position="508"/>
    </location>
</feature>
<dbReference type="EMBL" id="UFQS01000121">
    <property type="protein sequence ID" value="SSX00042.1"/>
    <property type="molecule type" value="Genomic_DNA"/>
</dbReference>
<dbReference type="InterPro" id="IPR013083">
    <property type="entry name" value="Znf_RING/FYVE/PHD"/>
</dbReference>
<feature type="domain" description="PHD-type" evidence="13">
    <location>
        <begin position="1862"/>
        <end position="1914"/>
    </location>
</feature>
<dbReference type="GO" id="GO:0000785">
    <property type="term" value="C:chromatin"/>
    <property type="evidence" value="ECO:0007669"/>
    <property type="project" value="TreeGrafter"/>
</dbReference>
<evidence type="ECO:0000256" key="1">
    <source>
        <dbReference type="ARBA" id="ARBA00004123"/>
    </source>
</evidence>
<dbReference type="InterPro" id="IPR001487">
    <property type="entry name" value="Bromodomain"/>
</dbReference>
<comment type="similarity">
    <text evidence="2">Belongs to the WAL family.</text>
</comment>
<dbReference type="InterPro" id="IPR018501">
    <property type="entry name" value="DDT_dom"/>
</dbReference>
<dbReference type="PANTHER" id="PTHR45915">
    <property type="entry name" value="TRANSCRIPTION INTERMEDIARY FACTOR"/>
    <property type="match status" value="1"/>
</dbReference>
<feature type="region of interest" description="Disordered" evidence="11">
    <location>
        <begin position="1"/>
        <end position="27"/>
    </location>
</feature>
<feature type="compositionally biased region" description="Basic and acidic residues" evidence="11">
    <location>
        <begin position="1963"/>
        <end position="1980"/>
    </location>
</feature>
<feature type="region of interest" description="Disordered" evidence="11">
    <location>
        <begin position="497"/>
        <end position="522"/>
    </location>
</feature>
<dbReference type="PROSITE" id="PS00633">
    <property type="entry name" value="BROMODOMAIN_1"/>
    <property type="match status" value="1"/>
</dbReference>
<keyword evidence="3" id="KW-0479">Metal-binding</keyword>
<feature type="compositionally biased region" description="Basic and acidic residues" evidence="11">
    <location>
        <begin position="1113"/>
        <end position="1130"/>
    </location>
</feature>
<feature type="compositionally biased region" description="Polar residues" evidence="11">
    <location>
        <begin position="134"/>
        <end position="150"/>
    </location>
</feature>
<organism evidence="17">
    <name type="scientific">Culicoides sonorensis</name>
    <name type="common">Biting midge</name>
    <dbReference type="NCBI Taxonomy" id="179676"/>
    <lineage>
        <taxon>Eukaryota</taxon>
        <taxon>Metazoa</taxon>
        <taxon>Ecdysozoa</taxon>
        <taxon>Arthropoda</taxon>
        <taxon>Hexapoda</taxon>
        <taxon>Insecta</taxon>
        <taxon>Pterygota</taxon>
        <taxon>Neoptera</taxon>
        <taxon>Endopterygota</taxon>
        <taxon>Diptera</taxon>
        <taxon>Nematocera</taxon>
        <taxon>Chironomoidea</taxon>
        <taxon>Ceratopogonidae</taxon>
        <taxon>Ceratopogoninae</taxon>
        <taxon>Culicoides</taxon>
        <taxon>Monoculicoides</taxon>
    </lineage>
</organism>
<dbReference type="Gene3D" id="3.30.890.10">
    <property type="entry name" value="Methyl-cpg-binding Protein 2, Chain A"/>
    <property type="match status" value="1"/>
</dbReference>
<dbReference type="Pfam" id="PF02791">
    <property type="entry name" value="DDT"/>
    <property type="match status" value="1"/>
</dbReference>
<dbReference type="InterPro" id="IPR001965">
    <property type="entry name" value="Znf_PHD"/>
</dbReference>
<feature type="domain" description="PHD-type" evidence="13">
    <location>
        <begin position="1808"/>
        <end position="1858"/>
    </location>
</feature>
<dbReference type="InterPro" id="IPR019787">
    <property type="entry name" value="Znf_PHD-finger"/>
</dbReference>
<keyword evidence="7" id="KW-0539">Nucleus</keyword>
<feature type="domain" description="DDT" evidence="14">
    <location>
        <begin position="846"/>
        <end position="909"/>
    </location>
</feature>
<protein>
    <submittedName>
        <fullName evidence="17">CSON001452 protein</fullName>
    </submittedName>
</protein>
<evidence type="ECO:0000256" key="11">
    <source>
        <dbReference type="SAM" id="MobiDB-lite"/>
    </source>
</evidence>
<feature type="coiled-coil region" evidence="10">
    <location>
        <begin position="729"/>
        <end position="757"/>
    </location>
</feature>
<dbReference type="PANTHER" id="PTHR45915:SF2">
    <property type="entry name" value="TOUTATIS, ISOFORM E"/>
    <property type="match status" value="1"/>
</dbReference>
<feature type="domain" description="Bromo" evidence="12">
    <location>
        <begin position="2073"/>
        <end position="2143"/>
    </location>
</feature>
<evidence type="ECO:0000256" key="8">
    <source>
        <dbReference type="PROSITE-ProRule" id="PRU00035"/>
    </source>
</evidence>
<dbReference type="Pfam" id="PF01429">
    <property type="entry name" value="MBD"/>
    <property type="match status" value="1"/>
</dbReference>
<evidence type="ECO:0000256" key="10">
    <source>
        <dbReference type="SAM" id="Coils"/>
    </source>
</evidence>
<evidence type="ECO:0000256" key="9">
    <source>
        <dbReference type="PROSITE-ProRule" id="PRU00146"/>
    </source>
</evidence>
<dbReference type="PROSITE" id="PS50014">
    <property type="entry name" value="BROMODOMAIN_2"/>
    <property type="match status" value="1"/>
</dbReference>
<dbReference type="Pfam" id="PF00439">
    <property type="entry name" value="Bromodomain"/>
    <property type="match status" value="1"/>
</dbReference>
<evidence type="ECO:0000256" key="5">
    <source>
        <dbReference type="ARBA" id="ARBA00022833"/>
    </source>
</evidence>
<feature type="compositionally biased region" description="Basic and acidic residues" evidence="11">
    <location>
        <begin position="1272"/>
        <end position="1317"/>
    </location>
</feature>
<keyword evidence="6 8" id="KW-0103">Bromodomain</keyword>
<feature type="region of interest" description="Disordered" evidence="11">
    <location>
        <begin position="1272"/>
        <end position="1319"/>
    </location>
</feature>
<feature type="region of interest" description="Disordered" evidence="11">
    <location>
        <begin position="355"/>
        <end position="378"/>
    </location>
</feature>
<dbReference type="SMART" id="SM00297">
    <property type="entry name" value="BROMO"/>
    <property type="match status" value="1"/>
</dbReference>
<dbReference type="OMA" id="NCSNIDH"/>
<evidence type="ECO:0000256" key="3">
    <source>
        <dbReference type="ARBA" id="ARBA00022723"/>
    </source>
</evidence>
<proteinExistence type="inferred from homology"/>
<dbReference type="GO" id="GO:0005634">
    <property type="term" value="C:nucleus"/>
    <property type="evidence" value="ECO:0007669"/>
    <property type="project" value="UniProtKB-SubCell"/>
</dbReference>
<feature type="compositionally biased region" description="Low complexity" evidence="11">
    <location>
        <begin position="216"/>
        <end position="231"/>
    </location>
</feature>
<keyword evidence="10" id="KW-0175">Coiled coil</keyword>
<feature type="region of interest" description="Disordered" evidence="11">
    <location>
        <begin position="172"/>
        <end position="191"/>
    </location>
</feature>
<evidence type="ECO:0000259" key="14">
    <source>
        <dbReference type="PROSITE" id="PS50827"/>
    </source>
</evidence>
<dbReference type="GO" id="GO:0008270">
    <property type="term" value="F:zinc ion binding"/>
    <property type="evidence" value="ECO:0007669"/>
    <property type="project" value="UniProtKB-KW"/>
</dbReference>
<evidence type="ECO:0000256" key="6">
    <source>
        <dbReference type="ARBA" id="ARBA00023117"/>
    </source>
</evidence>
<dbReference type="GO" id="GO:0003677">
    <property type="term" value="F:DNA binding"/>
    <property type="evidence" value="ECO:0007669"/>
    <property type="project" value="InterPro"/>
</dbReference>
<evidence type="ECO:0000259" key="13">
    <source>
        <dbReference type="PROSITE" id="PS50016"/>
    </source>
</evidence>
<dbReference type="SUPFAM" id="SSF54171">
    <property type="entry name" value="DNA-binding domain"/>
    <property type="match status" value="1"/>
</dbReference>
<evidence type="ECO:0000259" key="15">
    <source>
        <dbReference type="PROSITE" id="PS50982"/>
    </source>
</evidence>
<dbReference type="PROSITE" id="PS50982">
    <property type="entry name" value="MBD"/>
    <property type="match status" value="1"/>
</dbReference>
<keyword evidence="5" id="KW-0862">Zinc</keyword>
<dbReference type="SMART" id="SM00571">
    <property type="entry name" value="DDT"/>
    <property type="match status" value="1"/>
</dbReference>
<dbReference type="InterPro" id="IPR011011">
    <property type="entry name" value="Znf_FYVE_PHD"/>
</dbReference>
<feature type="compositionally biased region" description="Polar residues" evidence="11">
    <location>
        <begin position="561"/>
        <end position="570"/>
    </location>
</feature>
<feature type="region of interest" description="Disordered" evidence="11">
    <location>
        <begin position="1113"/>
        <end position="1163"/>
    </location>
</feature>
<comment type="subcellular location">
    <subcellularLocation>
        <location evidence="1">Nucleus</location>
    </subcellularLocation>
</comment>
<feature type="compositionally biased region" description="Low complexity" evidence="11">
    <location>
        <begin position="177"/>
        <end position="191"/>
    </location>
</feature>
<dbReference type="InterPro" id="IPR001739">
    <property type="entry name" value="Methyl_CpG_DNA-bd"/>
</dbReference>
<dbReference type="VEuPathDB" id="VectorBase:CSON001452"/>
<feature type="region of interest" description="Disordered" evidence="11">
    <location>
        <begin position="134"/>
        <end position="165"/>
    </location>
</feature>
<feature type="compositionally biased region" description="Polar residues" evidence="11">
    <location>
        <begin position="2031"/>
        <end position="2043"/>
    </location>
</feature>
<feature type="region of interest" description="Disordered" evidence="11">
    <location>
        <begin position="216"/>
        <end position="301"/>
    </location>
</feature>
<feature type="compositionally biased region" description="Basic and acidic residues" evidence="11">
    <location>
        <begin position="2044"/>
        <end position="2053"/>
    </location>
</feature>
<dbReference type="PROSITE" id="PS50016">
    <property type="entry name" value="ZF_PHD_2"/>
    <property type="match status" value="2"/>
</dbReference>
<evidence type="ECO:0000256" key="7">
    <source>
        <dbReference type="ARBA" id="ARBA00023242"/>
    </source>
</evidence>
<feature type="compositionally biased region" description="Polar residues" evidence="11">
    <location>
        <begin position="1150"/>
        <end position="1163"/>
    </location>
</feature>
<dbReference type="SMART" id="SM00249">
    <property type="entry name" value="PHD"/>
    <property type="match status" value="2"/>
</dbReference>
<dbReference type="EMBL" id="UFQT01000121">
    <property type="protein sequence ID" value="SSX20422.1"/>
    <property type="molecule type" value="Genomic_DNA"/>
</dbReference>
<feature type="compositionally biased region" description="Basic and acidic residues" evidence="11">
    <location>
        <begin position="1137"/>
        <end position="1148"/>
    </location>
</feature>
<feature type="compositionally biased region" description="Polar residues" evidence="11">
    <location>
        <begin position="10"/>
        <end position="20"/>
    </location>
</feature>
<feature type="compositionally biased region" description="Low complexity" evidence="11">
    <location>
        <begin position="571"/>
        <end position="580"/>
    </location>
</feature>
<dbReference type="SMART" id="SM00391">
    <property type="entry name" value="MBD"/>
    <property type="match status" value="1"/>
</dbReference>
<gene>
    <name evidence="17" type="primary">CSON001452</name>
</gene>
<feature type="compositionally biased region" description="Low complexity" evidence="11">
    <location>
        <begin position="257"/>
        <end position="275"/>
    </location>
</feature>
<feature type="region of interest" description="Disordered" evidence="11">
    <location>
        <begin position="561"/>
        <end position="584"/>
    </location>
</feature>
<dbReference type="InterPro" id="IPR036427">
    <property type="entry name" value="Bromodomain-like_sf"/>
</dbReference>
<feature type="region of interest" description="Disordered" evidence="11">
    <location>
        <begin position="1961"/>
        <end position="1988"/>
    </location>
</feature>
<dbReference type="SUPFAM" id="SSF47370">
    <property type="entry name" value="Bromodomain"/>
    <property type="match status" value="1"/>
</dbReference>
<dbReference type="Pfam" id="PF00628">
    <property type="entry name" value="PHD"/>
    <property type="match status" value="2"/>
</dbReference>
<feature type="domain" description="MBD" evidence="15">
    <location>
        <begin position="586"/>
        <end position="659"/>
    </location>
</feature>
<evidence type="ECO:0000313" key="17">
    <source>
        <dbReference type="EMBL" id="SSX20422.1"/>
    </source>
</evidence>
<evidence type="ECO:0000313" key="16">
    <source>
        <dbReference type="EMBL" id="SSX00042.1"/>
    </source>
</evidence>
<evidence type="ECO:0000259" key="12">
    <source>
        <dbReference type="PROSITE" id="PS50014"/>
    </source>
</evidence>
<name>A0A336LQU0_CULSO</name>
<evidence type="ECO:0000256" key="4">
    <source>
        <dbReference type="ARBA" id="ARBA00022771"/>
    </source>
</evidence>
<reference evidence="16" key="1">
    <citation type="submission" date="2018-04" db="EMBL/GenBank/DDBJ databases">
        <authorList>
            <person name="Go L.Y."/>
            <person name="Mitchell J.A."/>
        </authorList>
    </citation>
    <scope>NUCLEOTIDE SEQUENCE</scope>
    <source>
        <tissue evidence="16">Whole organism</tissue>
    </source>
</reference>
<dbReference type="PRINTS" id="PR00503">
    <property type="entry name" value="BROMODOMAIN"/>
</dbReference>
<dbReference type="Gene3D" id="3.30.40.10">
    <property type="entry name" value="Zinc/RING finger domain, C3HC4 (zinc finger)"/>
    <property type="match status" value="2"/>
</dbReference>
<dbReference type="InterPro" id="IPR018359">
    <property type="entry name" value="Bromodomain_CS"/>
</dbReference>
<evidence type="ECO:0000256" key="2">
    <source>
        <dbReference type="ARBA" id="ARBA00007444"/>
    </source>
</evidence>
<feature type="region of interest" description="Disordered" evidence="11">
    <location>
        <begin position="2030"/>
        <end position="2053"/>
    </location>
</feature>
<reference evidence="17" key="2">
    <citation type="submission" date="2018-07" db="EMBL/GenBank/DDBJ databases">
        <authorList>
            <person name="Quirk P.G."/>
            <person name="Krulwich T.A."/>
        </authorList>
    </citation>
    <scope>NUCLEOTIDE SEQUENCE</scope>
</reference>
<sequence length="2165" mass="245089">MKKSGKDNKSGNQSLHSRSIGNHAPATTDPMSLLDPVSLFAYWGRDQSSAVAASQLFGSPFANNLGLLSSINSSISGINSLENLPAGHEHSSISPQNANFAGLHSSNWWSMAQFAAQDYFARLSNLSQPPFSQPELTNNLLGTSKDSQNVNTHPNINNTKIKKNKEKITQSYNKLPSSHSRASPSSSSLSNSIQDFKSLYDRSNFEKDLLNTSNVTSSSLSKSSIKSNSNTHALSSTKQRNYKEQDSSSKYGNNSCTNNISISPAPSNTSSNNSNKDLKAGFGGSARTKEREQKPHKKSSFLEDINFDSSLSINALNSLSQFGNLNLTESPPFLGVRLPPDTEIIKYTSSIVGPKVPGTTNRGRKKTISLDPNPPWLHGGKRPRLNPDFTNLPQAHQNDHIEVIKLPPTNGVINLSKACSSKDNNKNQGNEWGGLGLIASKNKQENMVSNDDAPLNLSLKPEPLKHSEDVCLDQPTNSNSLQSLSSFTAALGNLNSEPKLSHAKEGRPRNLGRGVSKPKKNTVASLLAQSRAVGIKPVLTAQQLMNPADFEKLRQVISETQSMDLSNTDTESMTESGLSESESEEKVNSLELRLPLAHGWQRETVIYGLTKNGHIKGEVYYLPPGSQTKLKSISQVQEVLNCNPKKLKIENFSFSPKAIVGSFLQPAPPPYATEGGYIRMTDLEVTSRLEELKLFTKHTALGVEQRIEIARHQQALRKARKGAKDDTYKNKEKKQLIRELEKTEKLEQQRRERELKQQIQIDERDRRRQHMSYVKQFDARKKLEDREKKKHQHVLDKLISREKKLISRRREADILSELRKPREDSEIPNQKELPTLSRLAGLKLAGQALADLLMVFEFLHTFGETLGFDMESLPTLQSLHQALVSENAVEAENELLSVITHLIVCAIEDPGIPNPHRHTTLLGQTLRQADITHSNVSEILRIYMYAISTTEVRQLTGIVYERERRGQEQDPDCIAKNNKYLEALQENTRFKLSEYLKDKPFVALNPTVKAQIMAMLCNDLLLNKAVCKQIESNLESQAQLKKEKYILDSKIRKCKMLLNRKTRIEQYERSIAQATVEHQISFESQIDLVQKSLNETESSNNKQECEEIVTYEDKEKYENDKIDNEQENKQDCNSPETPKKRNFCERNLETPASSKSDNINNKSLANESIVEKIEDENSDCESEGTQLEEDEDSALMADEVQKKLETLLYEASENKKQLYKALHSLRAKCYGQDRYWRRYWHLPKTGGIFIEGLESAQPEILQFQEFLENKIPRENEIPGKQRDDSKRNKSLEPLKTKSECIENDSPDIKPSDSKDDTNLNDNVIQHTNKDNSSLVEEKFVQPCPGRTNTDEEMDIEDSIPTAILVQKSNTIGEKCDTSTVGQLHSYKVSKVIKNALHPLENDELSNIHTSTSVDHSKENGIVIKNEKFTEDENKIEESSLIKNFETENLLDKWFSLLKHDIPLVSQETSINQEAKRLYCNITCKDTVMGQGFRWDVGNALYFYTVPDERKSESQYTNDSIMTFSGLDETCIGNTIENIDDSKKKNQVQFEVKSEDLITGFSLPPYMALSLNNLTNYLQCDSPGPVPCTPEEQKQLDDIKTNGRPPKLKNNFVPKYLRYGWWKISEIEHLNELLQCLNPHGIRERNLRQNIVIALTDSINLTTPCPIANPRAPPPTNGYIEPDSINAWNPQIARRVEHELMDQVESLEDKIASASMQVKGWSVPQRDNDNEENYGDYINVQSIGERLLSLEAAIERRYLKPPLGANVTEAQIAAMAQKKQEEENDSVKNIDCGKSDISEDDIPKVRTSLQNCQFCQSGENEDKLLLCDGCDRGYHTYCFKPQMTSVPEGDWYCYECLNKATGDRKCIVCGGNKQLPVGKLIYCEACPRAYHHDCYIPPMIKIPRGKWYCQNCISKAPSKKRNKKREPKEKEVKEIKAKDKEKDLAKVDKQIVSKVDLKTINFPKTDDDTPKESTETNKAIESESTPNNKAIQSITLRSIQNENVKNNRSNSECSLMSDIMFEGEKYKKNKMESSNQLDNNTNVSNKEKNKQERRAAKKLTKELSICKILLDELEVHEDSWPFLLPVNTKQFPTYKKIIKCPMDLSTIKKKLQDMMYKSREEFVIDVRTIFNNCEVFNEDDSPVGKAGHGMRNFFETRLLELTDKNS</sequence>
<accession>A0A336LQU0</accession>